<evidence type="ECO:0000313" key="2">
    <source>
        <dbReference type="EMBL" id="CAF5146631.1"/>
    </source>
</evidence>
<dbReference type="Proteomes" id="UP000681967">
    <property type="component" value="Unassembled WGS sequence"/>
</dbReference>
<proteinExistence type="predicted"/>
<name>A0A821A6M7_9BILA</name>
<dbReference type="Gene3D" id="2.60.40.1260">
    <property type="entry name" value="Lamin Tail domain"/>
    <property type="match status" value="1"/>
</dbReference>
<dbReference type="Proteomes" id="UP000663866">
    <property type="component" value="Unassembled WGS sequence"/>
</dbReference>
<evidence type="ECO:0000313" key="1">
    <source>
        <dbReference type="EMBL" id="CAF4573180.1"/>
    </source>
</evidence>
<reference evidence="1" key="1">
    <citation type="submission" date="2021-02" db="EMBL/GenBank/DDBJ databases">
        <authorList>
            <person name="Nowell W R."/>
        </authorList>
    </citation>
    <scope>NUCLEOTIDE SEQUENCE</scope>
</reference>
<feature type="non-terminal residue" evidence="1">
    <location>
        <position position="1"/>
    </location>
</feature>
<dbReference type="EMBL" id="CAJOBH010255138">
    <property type="protein sequence ID" value="CAF5146631.1"/>
    <property type="molecule type" value="Genomic_DNA"/>
</dbReference>
<accession>A0A821A6M7</accession>
<dbReference type="InterPro" id="IPR036415">
    <property type="entry name" value="Lamin_tail_dom_sf"/>
</dbReference>
<evidence type="ECO:0000313" key="3">
    <source>
        <dbReference type="Proteomes" id="UP000663866"/>
    </source>
</evidence>
<protein>
    <submittedName>
        <fullName evidence="1">Uncharacterized protein</fullName>
    </submittedName>
</protein>
<dbReference type="AlphaFoldDB" id="A0A821A6M7"/>
<comment type="caution">
    <text evidence="1">The sequence shown here is derived from an EMBL/GenBank/DDBJ whole genome shotgun (WGS) entry which is preliminary data.</text>
</comment>
<keyword evidence="3" id="KW-1185">Reference proteome</keyword>
<sequence>IEHNGLTTDKEQDVVGWTLKRSIDFYSNVIYRFPNDFILKSKSFMKILSR</sequence>
<gene>
    <name evidence="2" type="ORF">BYL167_LOCUS71333</name>
    <name evidence="1" type="ORF">OVN521_LOCUS44134</name>
</gene>
<dbReference type="SUPFAM" id="SSF74853">
    <property type="entry name" value="Lamin A/C globular tail domain"/>
    <property type="match status" value="1"/>
</dbReference>
<organism evidence="1 3">
    <name type="scientific">Rotaria magnacalcarata</name>
    <dbReference type="NCBI Taxonomy" id="392030"/>
    <lineage>
        <taxon>Eukaryota</taxon>
        <taxon>Metazoa</taxon>
        <taxon>Spiralia</taxon>
        <taxon>Gnathifera</taxon>
        <taxon>Rotifera</taxon>
        <taxon>Eurotatoria</taxon>
        <taxon>Bdelloidea</taxon>
        <taxon>Philodinida</taxon>
        <taxon>Philodinidae</taxon>
        <taxon>Rotaria</taxon>
    </lineage>
</organism>
<dbReference type="EMBL" id="CAJOBG010065850">
    <property type="protein sequence ID" value="CAF4573180.1"/>
    <property type="molecule type" value="Genomic_DNA"/>
</dbReference>